<feature type="compositionally biased region" description="Polar residues" evidence="4">
    <location>
        <begin position="968"/>
        <end position="981"/>
    </location>
</feature>
<dbReference type="EMBL" id="GG745334">
    <property type="protein sequence ID" value="KNE59591.1"/>
    <property type="molecule type" value="Genomic_DNA"/>
</dbReference>
<evidence type="ECO:0000313" key="6">
    <source>
        <dbReference type="EMBL" id="KNE59591.1"/>
    </source>
</evidence>
<name>A0A0L0SAS1_ALLM3</name>
<dbReference type="InterPro" id="IPR042855">
    <property type="entry name" value="V_SNARE_CC"/>
</dbReference>
<dbReference type="Gene3D" id="2.130.10.10">
    <property type="entry name" value="YVTN repeat-like/Quinoprotein amine dehydrogenase"/>
    <property type="match status" value="1"/>
</dbReference>
<comment type="subcellular location">
    <subcellularLocation>
        <location evidence="1">Cytoplasm</location>
    </subcellularLocation>
</comment>
<dbReference type="SUPFAM" id="SSF50978">
    <property type="entry name" value="WD40 repeat-like"/>
    <property type="match status" value="2"/>
</dbReference>
<dbReference type="Gene3D" id="1.20.5.110">
    <property type="match status" value="1"/>
</dbReference>
<dbReference type="eggNOG" id="KOG1983">
    <property type="taxonomic scope" value="Eukaryota"/>
</dbReference>
<dbReference type="GO" id="GO:0005737">
    <property type="term" value="C:cytoplasm"/>
    <property type="evidence" value="ECO:0007669"/>
    <property type="project" value="UniProtKB-SubCell"/>
</dbReference>
<dbReference type="PANTHER" id="PTHR10241:SF25">
    <property type="entry name" value="TOMOSYN, ISOFORM C"/>
    <property type="match status" value="1"/>
</dbReference>
<organism evidence="6 7">
    <name type="scientific">Allomyces macrogynus (strain ATCC 38327)</name>
    <name type="common">Allomyces javanicus var. macrogynus</name>
    <dbReference type="NCBI Taxonomy" id="578462"/>
    <lineage>
        <taxon>Eukaryota</taxon>
        <taxon>Fungi</taxon>
        <taxon>Fungi incertae sedis</taxon>
        <taxon>Blastocladiomycota</taxon>
        <taxon>Blastocladiomycetes</taxon>
        <taxon>Blastocladiales</taxon>
        <taxon>Blastocladiaceae</taxon>
        <taxon>Allomyces</taxon>
    </lineage>
</organism>
<gene>
    <name evidence="6" type="ORF">AMAG_03848</name>
</gene>
<evidence type="ECO:0000256" key="4">
    <source>
        <dbReference type="SAM" id="MobiDB-lite"/>
    </source>
</evidence>
<reference evidence="6 7" key="1">
    <citation type="submission" date="2009-11" db="EMBL/GenBank/DDBJ databases">
        <title>Annotation of Allomyces macrogynus ATCC 38327.</title>
        <authorList>
            <consortium name="The Broad Institute Genome Sequencing Platform"/>
            <person name="Russ C."/>
            <person name="Cuomo C."/>
            <person name="Burger G."/>
            <person name="Gray M.W."/>
            <person name="Holland P.W.H."/>
            <person name="King N."/>
            <person name="Lang F.B.F."/>
            <person name="Roger A.J."/>
            <person name="Ruiz-Trillo I."/>
            <person name="Young S.K."/>
            <person name="Zeng Q."/>
            <person name="Gargeya S."/>
            <person name="Fitzgerald M."/>
            <person name="Haas B."/>
            <person name="Abouelleil A."/>
            <person name="Alvarado L."/>
            <person name="Arachchi H.M."/>
            <person name="Berlin A."/>
            <person name="Chapman S.B."/>
            <person name="Gearin G."/>
            <person name="Goldberg J."/>
            <person name="Griggs A."/>
            <person name="Gujja S."/>
            <person name="Hansen M."/>
            <person name="Heiman D."/>
            <person name="Howarth C."/>
            <person name="Larimer J."/>
            <person name="Lui A."/>
            <person name="MacDonald P.J.P."/>
            <person name="McCowen C."/>
            <person name="Montmayeur A."/>
            <person name="Murphy C."/>
            <person name="Neiman D."/>
            <person name="Pearson M."/>
            <person name="Priest M."/>
            <person name="Roberts A."/>
            <person name="Saif S."/>
            <person name="Shea T."/>
            <person name="Sisk P."/>
            <person name="Stolte C."/>
            <person name="Sykes S."/>
            <person name="Wortman J."/>
            <person name="Nusbaum C."/>
            <person name="Birren B."/>
        </authorList>
    </citation>
    <scope>NUCLEOTIDE SEQUENCE [LARGE SCALE GENOMIC DNA]</scope>
    <source>
        <strain evidence="6 7">ATCC 38327</strain>
    </source>
</reference>
<feature type="region of interest" description="Disordered" evidence="4">
    <location>
        <begin position="1140"/>
        <end position="1162"/>
    </location>
</feature>
<keyword evidence="7" id="KW-1185">Reference proteome</keyword>
<keyword evidence="2" id="KW-0963">Cytoplasm</keyword>
<feature type="region of interest" description="Disordered" evidence="4">
    <location>
        <begin position="961"/>
        <end position="981"/>
    </location>
</feature>
<keyword evidence="3" id="KW-0175">Coiled coil</keyword>
<accession>A0A0L0SAS1</accession>
<feature type="region of interest" description="Disordered" evidence="4">
    <location>
        <begin position="658"/>
        <end position="677"/>
    </location>
</feature>
<dbReference type="GO" id="GO:0045159">
    <property type="term" value="F:myosin II binding"/>
    <property type="evidence" value="ECO:0007669"/>
    <property type="project" value="TreeGrafter"/>
</dbReference>
<dbReference type="Proteomes" id="UP000054350">
    <property type="component" value="Unassembled WGS sequence"/>
</dbReference>
<evidence type="ECO:0000256" key="1">
    <source>
        <dbReference type="ARBA" id="ARBA00004496"/>
    </source>
</evidence>
<dbReference type="PANTHER" id="PTHR10241">
    <property type="entry name" value="LETHAL 2 GIANT LARVAE PROTEIN"/>
    <property type="match status" value="1"/>
</dbReference>
<dbReference type="VEuPathDB" id="FungiDB:AMAG_03848"/>
<sequence>MSVVKRLTKIISNSVQHVAHGNSSSSDADTFRSTLPAYDTVTLSAAGLPGDLTCHAYDPVLGILVVGTLTGTLHVLGRNDLELVVRLDGRSSTPNDSPTKKSAANSSPASRSASPASTDPASRDAALRGVSDVLSVEAKYVAVQPGTGRIAAVDGENMLHVFHADATTGGLTMVKKLRIIEGTVITMEMDTGSPWLYLGCHNGRVVVVSVETAWKSSYLIQSLARLPMSPVVALGVHPHSRTTLLIAYYDGSVVTWDLTNKQVLQQYDSAPWATLSPANTYPVHATCGIWHPDGRAFALGFDNGWVCLWETAQRGMVASYALPDFRGSGMAALASDDYMASSSPPAVFKMQWFLETRVPPAAERTTLVVAGGVSESALVLLDIPRNEIPKTVPPLQFIRHSPGYGTILDFCVMSVCPWQLRDPKALLCMTRSGTTFAYLPMGNPPRLQRLALPLTLSLACLGQIIEMRQTAVPAATMNELMDLAARSATLQSPVPLAYNTSSATAVSSSASTSPTSPLMAPRVPDHALLLATCSTGAHVLDLTPSPPAMLAPFSVQFELIKAVLIDHLPDWLQASPSDLAAWYPGLTLAWATVDWSSRKLVLGCVNGTWVEMICRQYLFAASEGGATRRVRIRSMDEMHLDIPPPPLPPRASAVDIALPESPESPGERRMSDPAPADSPKVAQWIPITLSEPQFRAFDGQVFLPYKVCIPAPAPAPPKDAAPAESSLQAAISGTLLAVADAACSVALYDLRTESHIATLDLASMCAEIAQSSTPASSPLRRLRTASMGTSPSASSFDRSACQITVLKWYRTVDDVVMLFIGCNGHVFVYVLDDEVVELETVLRDKDDVPILDLLMTPDTAAAPQEVSEPVPLAAFAKRESKRSLDDVAESGGGGGAKSGSSGSLNARRSRRDIARSAAGVNAILEPTCLVVTRDSMRLLDLDDFRKLHSWKPDLDRHGHIPRRKSGNVGVSSSHMELSGSTAGPENPVLVVVTDVAVVILSFPGLEFLTDMSSPVVASPDGPTRLAVTRDGHLVYVAGANRVMTVATLRETAWIAQPTLVLPTDGGTPLPPRPVAARASSPLGAILSYLGGSSSAAVAVPEPTTDPAAAAAALAGSVWGAPCGGARGWDDPASRPRVVIGRDESSGGRSETGNVFQKAKDGLSERGERLEKLEEKFADLAVASSNFADMAKQIRQKQRGAVAPMWHF</sequence>
<proteinExistence type="predicted"/>
<evidence type="ECO:0000256" key="2">
    <source>
        <dbReference type="ARBA" id="ARBA00022490"/>
    </source>
</evidence>
<feature type="domain" description="V-SNARE coiled-coil homology" evidence="5">
    <location>
        <begin position="1140"/>
        <end position="1200"/>
    </location>
</feature>
<dbReference type="GO" id="GO:0006887">
    <property type="term" value="P:exocytosis"/>
    <property type="evidence" value="ECO:0007669"/>
    <property type="project" value="TreeGrafter"/>
</dbReference>
<dbReference type="PROSITE" id="PS50892">
    <property type="entry name" value="V_SNARE"/>
    <property type="match status" value="1"/>
</dbReference>
<dbReference type="GO" id="GO:0005886">
    <property type="term" value="C:plasma membrane"/>
    <property type="evidence" value="ECO:0007669"/>
    <property type="project" value="TreeGrafter"/>
</dbReference>
<dbReference type="AlphaFoldDB" id="A0A0L0SAS1"/>
<protein>
    <recommendedName>
        <fullName evidence="5">V-SNARE coiled-coil homology domain-containing protein</fullName>
    </recommendedName>
</protein>
<dbReference type="GO" id="GO:0019905">
    <property type="term" value="F:syntaxin binding"/>
    <property type="evidence" value="ECO:0007669"/>
    <property type="project" value="TreeGrafter"/>
</dbReference>
<dbReference type="CDD" id="cd15873">
    <property type="entry name" value="R-SNARE_STXBP5_6"/>
    <property type="match status" value="1"/>
</dbReference>
<dbReference type="GO" id="GO:0006893">
    <property type="term" value="P:Golgi to plasma membrane transport"/>
    <property type="evidence" value="ECO:0007669"/>
    <property type="project" value="TreeGrafter"/>
</dbReference>
<evidence type="ECO:0000259" key="5">
    <source>
        <dbReference type="PROSITE" id="PS50892"/>
    </source>
</evidence>
<dbReference type="InterPro" id="IPR036322">
    <property type="entry name" value="WD40_repeat_dom_sf"/>
</dbReference>
<feature type="compositionally biased region" description="Low complexity" evidence="4">
    <location>
        <begin position="100"/>
        <end position="120"/>
    </location>
</feature>
<dbReference type="GO" id="GO:0005096">
    <property type="term" value="F:GTPase activator activity"/>
    <property type="evidence" value="ECO:0007669"/>
    <property type="project" value="TreeGrafter"/>
</dbReference>
<dbReference type="SUPFAM" id="SSF58038">
    <property type="entry name" value="SNARE fusion complex"/>
    <property type="match status" value="1"/>
</dbReference>
<dbReference type="OrthoDB" id="19944at2759"/>
<evidence type="ECO:0000256" key="3">
    <source>
        <dbReference type="PROSITE-ProRule" id="PRU00290"/>
    </source>
</evidence>
<evidence type="ECO:0000313" key="7">
    <source>
        <dbReference type="Proteomes" id="UP000054350"/>
    </source>
</evidence>
<feature type="region of interest" description="Disordered" evidence="4">
    <location>
        <begin position="884"/>
        <end position="908"/>
    </location>
</feature>
<feature type="region of interest" description="Disordered" evidence="4">
    <location>
        <begin position="89"/>
        <end position="124"/>
    </location>
</feature>
<dbReference type="InterPro" id="IPR015943">
    <property type="entry name" value="WD40/YVTN_repeat-like_dom_sf"/>
</dbReference>
<dbReference type="STRING" id="578462.A0A0L0SAS1"/>
<reference evidence="7" key="2">
    <citation type="submission" date="2009-11" db="EMBL/GenBank/DDBJ databases">
        <title>The Genome Sequence of Allomyces macrogynus strain ATCC 38327.</title>
        <authorList>
            <consortium name="The Broad Institute Genome Sequencing Platform"/>
            <person name="Russ C."/>
            <person name="Cuomo C."/>
            <person name="Shea T."/>
            <person name="Young S.K."/>
            <person name="Zeng Q."/>
            <person name="Koehrsen M."/>
            <person name="Haas B."/>
            <person name="Borodovsky M."/>
            <person name="Guigo R."/>
            <person name="Alvarado L."/>
            <person name="Berlin A."/>
            <person name="Borenstein D."/>
            <person name="Chen Z."/>
            <person name="Engels R."/>
            <person name="Freedman E."/>
            <person name="Gellesch M."/>
            <person name="Goldberg J."/>
            <person name="Griggs A."/>
            <person name="Gujja S."/>
            <person name="Heiman D."/>
            <person name="Hepburn T."/>
            <person name="Howarth C."/>
            <person name="Jen D."/>
            <person name="Larson L."/>
            <person name="Lewis B."/>
            <person name="Mehta T."/>
            <person name="Park D."/>
            <person name="Pearson M."/>
            <person name="Roberts A."/>
            <person name="Saif S."/>
            <person name="Shenoy N."/>
            <person name="Sisk P."/>
            <person name="Stolte C."/>
            <person name="Sykes S."/>
            <person name="Walk T."/>
            <person name="White J."/>
            <person name="Yandava C."/>
            <person name="Burger G."/>
            <person name="Gray M.W."/>
            <person name="Holland P.W.H."/>
            <person name="King N."/>
            <person name="Lang F.B.F."/>
            <person name="Roger A.J."/>
            <person name="Ruiz-Trillo I."/>
            <person name="Lander E."/>
            <person name="Nusbaum C."/>
        </authorList>
    </citation>
    <scope>NUCLEOTIDE SEQUENCE [LARGE SCALE GENOMIC DNA]</scope>
    <source>
        <strain evidence="7">ATCC 38327</strain>
    </source>
</reference>